<evidence type="ECO:0000259" key="8">
    <source>
        <dbReference type="Pfam" id="PF14322"/>
    </source>
</evidence>
<keyword evidence="10" id="KW-1185">Reference proteome</keyword>
<gene>
    <name evidence="9" type="ORF">LG35_05035</name>
</gene>
<feature type="domain" description="SusD-like N-terminal" evidence="8">
    <location>
        <begin position="86"/>
        <end position="222"/>
    </location>
</feature>
<feature type="signal peptide" evidence="6">
    <location>
        <begin position="1"/>
        <end position="21"/>
    </location>
</feature>
<sequence length="514" mass="58380">MKNIMKVALLMLLAGSIASCNLDKYPDGDAIPEEQAFTTFKDAGQFRLSLYYFARQCFSSYTVIPVNMQAEGINATLDYGNQMGFQYTWTFADNDGYVEQLWTYCYGGIYQINYFIQKANELIERDNSLEEGNENKMTESEREQLNLYIGEARLFRAMINHQLATFYCKDYNPETAKTDWGIILTDKVDVNARNKRSTLFDTYDFINKDLTAGKEALERYYNELGNPTQYYYLSPLTAQCLEAKILLHTDQYEAAATAAAAIADASILINNADAFADMWKNNTNGTEILFQFYASLNEGRSQYGSMFCEDPYNDGKQVQPLYLPSAWLLNLYASNDIRSQVYFRSDVPILSGTTLYTGVKYISKYPGNPALNTTATTNELMQNVVVYRSADFVLMAAEAYAQANNLDGANKYLEKLLTARIPGYTYTPYASIDEVFAAIKQERLKEMFMEGNRIADLKRWGDAMDRTGQDPQASSLVVTTGLYLNIPATDYRFVWPIPQSEKTSNPNISDQLNW</sequence>
<evidence type="ECO:0000256" key="1">
    <source>
        <dbReference type="ARBA" id="ARBA00004442"/>
    </source>
</evidence>
<evidence type="ECO:0000256" key="2">
    <source>
        <dbReference type="ARBA" id="ARBA00006275"/>
    </source>
</evidence>
<evidence type="ECO:0000256" key="5">
    <source>
        <dbReference type="ARBA" id="ARBA00023237"/>
    </source>
</evidence>
<name>A0ABR4YJ32_9BACT</name>
<keyword evidence="5" id="KW-0998">Cell outer membrane</keyword>
<evidence type="ECO:0000313" key="9">
    <source>
        <dbReference type="EMBL" id="KHE42261.1"/>
    </source>
</evidence>
<evidence type="ECO:0000256" key="3">
    <source>
        <dbReference type="ARBA" id="ARBA00022729"/>
    </source>
</evidence>
<accession>A0ABR4YJ32</accession>
<dbReference type="InterPro" id="IPR012944">
    <property type="entry name" value="SusD_RagB_dom"/>
</dbReference>
<protein>
    <recommendedName>
        <fullName evidence="11">RagB/SusD family nutrient uptake outer membrane protein</fullName>
    </recommendedName>
</protein>
<proteinExistence type="inferred from homology"/>
<evidence type="ECO:0000256" key="4">
    <source>
        <dbReference type="ARBA" id="ARBA00023136"/>
    </source>
</evidence>
<organism evidence="9 10">
    <name type="scientific">Alistipes inops</name>
    <dbReference type="NCBI Taxonomy" id="1501391"/>
    <lineage>
        <taxon>Bacteria</taxon>
        <taxon>Pseudomonadati</taxon>
        <taxon>Bacteroidota</taxon>
        <taxon>Bacteroidia</taxon>
        <taxon>Bacteroidales</taxon>
        <taxon>Rikenellaceae</taxon>
        <taxon>Alistipes</taxon>
    </lineage>
</organism>
<comment type="subcellular location">
    <subcellularLocation>
        <location evidence="1">Cell outer membrane</location>
    </subcellularLocation>
</comment>
<reference evidence="9 10" key="1">
    <citation type="submission" date="2014-09" db="EMBL/GenBank/DDBJ databases">
        <title>Alistipes sp. 627, sp. nov., a novel member of the family Rikenellaceae isolated from human faeces.</title>
        <authorList>
            <person name="Shkoporov A.N."/>
            <person name="Chaplin A.V."/>
            <person name="Motuzova O.V."/>
            <person name="Kafarskaia L.I."/>
            <person name="Khokhlova E.V."/>
            <person name="Efimov B.A."/>
        </authorList>
    </citation>
    <scope>NUCLEOTIDE SEQUENCE [LARGE SCALE GENOMIC DNA]</scope>
    <source>
        <strain evidence="9 10">627</strain>
    </source>
</reference>
<evidence type="ECO:0008006" key="11">
    <source>
        <dbReference type="Google" id="ProtNLM"/>
    </source>
</evidence>
<dbReference type="EMBL" id="JRGF01000005">
    <property type="protein sequence ID" value="KHE42261.1"/>
    <property type="molecule type" value="Genomic_DNA"/>
</dbReference>
<feature type="domain" description="RagB/SusD" evidence="7">
    <location>
        <begin position="361"/>
        <end position="514"/>
    </location>
</feature>
<comment type="caution">
    <text evidence="9">The sequence shown here is derived from an EMBL/GenBank/DDBJ whole genome shotgun (WGS) entry which is preliminary data.</text>
</comment>
<keyword evidence="4" id="KW-0472">Membrane</keyword>
<feature type="chain" id="PRO_5045517509" description="RagB/SusD family nutrient uptake outer membrane protein" evidence="6">
    <location>
        <begin position="22"/>
        <end position="514"/>
    </location>
</feature>
<dbReference type="Proteomes" id="UP000030889">
    <property type="component" value="Unassembled WGS sequence"/>
</dbReference>
<dbReference type="Pfam" id="PF14322">
    <property type="entry name" value="SusD-like_3"/>
    <property type="match status" value="1"/>
</dbReference>
<dbReference type="SUPFAM" id="SSF48452">
    <property type="entry name" value="TPR-like"/>
    <property type="match status" value="1"/>
</dbReference>
<dbReference type="Pfam" id="PF07980">
    <property type="entry name" value="SusD_RagB"/>
    <property type="match status" value="1"/>
</dbReference>
<keyword evidence="3 6" id="KW-0732">Signal</keyword>
<dbReference type="PROSITE" id="PS51257">
    <property type="entry name" value="PROKAR_LIPOPROTEIN"/>
    <property type="match status" value="1"/>
</dbReference>
<comment type="similarity">
    <text evidence="2">Belongs to the SusD family.</text>
</comment>
<evidence type="ECO:0000313" key="10">
    <source>
        <dbReference type="Proteomes" id="UP000030889"/>
    </source>
</evidence>
<dbReference type="InterPro" id="IPR011990">
    <property type="entry name" value="TPR-like_helical_dom_sf"/>
</dbReference>
<dbReference type="RefSeq" id="WP_081976820.1">
    <property type="nucleotide sequence ID" value="NZ_JRGF01000005.1"/>
</dbReference>
<dbReference type="InterPro" id="IPR033985">
    <property type="entry name" value="SusD-like_N"/>
</dbReference>
<evidence type="ECO:0000259" key="7">
    <source>
        <dbReference type="Pfam" id="PF07980"/>
    </source>
</evidence>
<dbReference type="Gene3D" id="1.25.40.390">
    <property type="match status" value="1"/>
</dbReference>
<evidence type="ECO:0000256" key="6">
    <source>
        <dbReference type="SAM" id="SignalP"/>
    </source>
</evidence>